<gene>
    <name evidence="7" type="ORF">HMPREF9695_00090</name>
</gene>
<dbReference type="EC" id="3.2.2.21" evidence="2"/>
<dbReference type="GO" id="GO:0032131">
    <property type="term" value="F:alkylated DNA binding"/>
    <property type="evidence" value="ECO:0007669"/>
    <property type="project" value="TreeGrafter"/>
</dbReference>
<evidence type="ECO:0000259" key="6">
    <source>
        <dbReference type="SMART" id="SM00478"/>
    </source>
</evidence>
<dbReference type="HOGENOM" id="CLU_000445_72_5_5"/>
<keyword evidence="3" id="KW-0227">DNA damage</keyword>
<dbReference type="SMART" id="SM00478">
    <property type="entry name" value="ENDO3c"/>
    <property type="match status" value="1"/>
</dbReference>
<evidence type="ECO:0000256" key="2">
    <source>
        <dbReference type="ARBA" id="ARBA00012000"/>
    </source>
</evidence>
<name>K8PRL5_9BRAD</name>
<dbReference type="InterPro" id="IPR011257">
    <property type="entry name" value="DNA_glycosylase"/>
</dbReference>
<dbReference type="AlphaFoldDB" id="K8PRL5"/>
<feature type="compositionally biased region" description="Basic residues" evidence="5">
    <location>
        <begin position="262"/>
        <end position="271"/>
    </location>
</feature>
<dbReference type="GO" id="GO:0008725">
    <property type="term" value="F:DNA-3-methyladenine glycosylase activity"/>
    <property type="evidence" value="ECO:0007669"/>
    <property type="project" value="TreeGrafter"/>
</dbReference>
<evidence type="ECO:0000256" key="5">
    <source>
        <dbReference type="SAM" id="MobiDB-lite"/>
    </source>
</evidence>
<dbReference type="eggNOG" id="COG0122">
    <property type="taxonomic scope" value="Bacteria"/>
</dbReference>
<dbReference type="GO" id="GO:0006285">
    <property type="term" value="P:base-excision repair, AP site formation"/>
    <property type="evidence" value="ECO:0007669"/>
    <property type="project" value="TreeGrafter"/>
</dbReference>
<sequence length="271" mass="29335">MTVHLNTQADLEDAVHALVRFDPRLGPVLDVAGMPNLRRREPGFAGLAAIVCGQQLSTKAAAAIWGRVSTTFDPFHHDKLKSARADRLGRLGLSAAKIKSLKFIARELSEERLNLEVLAEEDADAAHATLTKLHGIGPWTADIYLLFCLGHGDAWPAGDLAIQEAMRIGLALKSRPTVKEMHPLAEPWRPFRGAAAHLWWSYYHAIKKREGVIAGTATASPKTTTKKKPAKAKTVSNTKGVLNKSRVAKASAKPAKNALPKKAAKTTGARK</sequence>
<dbReference type="PATRIC" id="fig|883078.3.peg.88"/>
<comment type="caution">
    <text evidence="7">The sequence shown here is derived from an EMBL/GenBank/DDBJ whole genome shotgun (WGS) entry which is preliminary data.</text>
</comment>
<protein>
    <recommendedName>
        <fullName evidence="2">DNA-3-methyladenine glycosylase II</fullName>
        <ecNumber evidence="2">3.2.2.21</ecNumber>
    </recommendedName>
</protein>
<dbReference type="SUPFAM" id="SSF48150">
    <property type="entry name" value="DNA-glycosylase"/>
    <property type="match status" value="1"/>
</dbReference>
<evidence type="ECO:0000256" key="4">
    <source>
        <dbReference type="ARBA" id="ARBA00023204"/>
    </source>
</evidence>
<dbReference type="PANTHER" id="PTHR43003">
    <property type="entry name" value="DNA-3-METHYLADENINE GLYCOSYLASE"/>
    <property type="match status" value="1"/>
</dbReference>
<feature type="domain" description="HhH-GPD" evidence="6">
    <location>
        <begin position="52"/>
        <end position="203"/>
    </location>
</feature>
<dbReference type="EMBL" id="AGWX01000001">
    <property type="protein sequence ID" value="EKS40998.1"/>
    <property type="molecule type" value="Genomic_DNA"/>
</dbReference>
<dbReference type="Gene3D" id="1.10.340.30">
    <property type="entry name" value="Hypothetical protein, domain 2"/>
    <property type="match status" value="1"/>
</dbReference>
<dbReference type="GO" id="GO:0032993">
    <property type="term" value="C:protein-DNA complex"/>
    <property type="evidence" value="ECO:0007669"/>
    <property type="project" value="TreeGrafter"/>
</dbReference>
<evidence type="ECO:0000256" key="3">
    <source>
        <dbReference type="ARBA" id="ARBA00022763"/>
    </source>
</evidence>
<dbReference type="RefSeq" id="WP_006018787.1">
    <property type="nucleotide sequence ID" value="NZ_KB375282.1"/>
</dbReference>
<organism evidence="7 8">
    <name type="scientific">Afipia broomeae ATCC 49717</name>
    <dbReference type="NCBI Taxonomy" id="883078"/>
    <lineage>
        <taxon>Bacteria</taxon>
        <taxon>Pseudomonadati</taxon>
        <taxon>Pseudomonadota</taxon>
        <taxon>Alphaproteobacteria</taxon>
        <taxon>Hyphomicrobiales</taxon>
        <taxon>Nitrobacteraceae</taxon>
        <taxon>Afipia</taxon>
    </lineage>
</organism>
<proteinExistence type="predicted"/>
<feature type="compositionally biased region" description="Low complexity" evidence="5">
    <location>
        <begin position="248"/>
        <end position="261"/>
    </location>
</feature>
<dbReference type="PANTHER" id="PTHR43003:SF13">
    <property type="entry name" value="DNA-3-METHYLADENINE GLYCOSYLASE 2"/>
    <property type="match status" value="1"/>
</dbReference>
<dbReference type="Gene3D" id="1.10.1670.40">
    <property type="match status" value="1"/>
</dbReference>
<dbReference type="InterPro" id="IPR051912">
    <property type="entry name" value="Alkylbase_DNA_Glycosylase/TA"/>
</dbReference>
<dbReference type="GO" id="GO:0005737">
    <property type="term" value="C:cytoplasm"/>
    <property type="evidence" value="ECO:0007669"/>
    <property type="project" value="TreeGrafter"/>
</dbReference>
<feature type="region of interest" description="Disordered" evidence="5">
    <location>
        <begin position="218"/>
        <end position="271"/>
    </location>
</feature>
<dbReference type="Pfam" id="PF00730">
    <property type="entry name" value="HhH-GPD"/>
    <property type="match status" value="1"/>
</dbReference>
<dbReference type="Proteomes" id="UP000001096">
    <property type="component" value="Unassembled WGS sequence"/>
</dbReference>
<evidence type="ECO:0000256" key="1">
    <source>
        <dbReference type="ARBA" id="ARBA00000086"/>
    </source>
</evidence>
<accession>K8PRL5</accession>
<dbReference type="GO" id="GO:0006307">
    <property type="term" value="P:DNA alkylation repair"/>
    <property type="evidence" value="ECO:0007669"/>
    <property type="project" value="TreeGrafter"/>
</dbReference>
<evidence type="ECO:0000313" key="8">
    <source>
        <dbReference type="Proteomes" id="UP000001096"/>
    </source>
</evidence>
<dbReference type="CDD" id="cd00056">
    <property type="entry name" value="ENDO3c"/>
    <property type="match status" value="1"/>
</dbReference>
<dbReference type="InterPro" id="IPR003265">
    <property type="entry name" value="HhH-GPD_domain"/>
</dbReference>
<dbReference type="GO" id="GO:0043916">
    <property type="term" value="F:DNA-7-methylguanine glycosylase activity"/>
    <property type="evidence" value="ECO:0007669"/>
    <property type="project" value="TreeGrafter"/>
</dbReference>
<reference evidence="7 8" key="1">
    <citation type="submission" date="2012-04" db="EMBL/GenBank/DDBJ databases">
        <title>The Genome Sequence of Afipia broomeae ATCC 49717.</title>
        <authorList>
            <consortium name="The Broad Institute Genome Sequencing Platform"/>
            <person name="Earl A."/>
            <person name="Ward D."/>
            <person name="Feldgarden M."/>
            <person name="Gevers D."/>
            <person name="Huys G."/>
            <person name="Walker B."/>
            <person name="Young S.K."/>
            <person name="Zeng Q."/>
            <person name="Gargeya S."/>
            <person name="Fitzgerald M."/>
            <person name="Haas B."/>
            <person name="Abouelleil A."/>
            <person name="Alvarado L."/>
            <person name="Arachchi H.M."/>
            <person name="Berlin A."/>
            <person name="Chapman S.B."/>
            <person name="Goldberg J."/>
            <person name="Griggs A."/>
            <person name="Gujja S."/>
            <person name="Hansen M."/>
            <person name="Howarth C."/>
            <person name="Imamovic A."/>
            <person name="Larimer J."/>
            <person name="McCowen C."/>
            <person name="Montmayeur A."/>
            <person name="Murphy C."/>
            <person name="Neiman D."/>
            <person name="Pearson M."/>
            <person name="Priest M."/>
            <person name="Roberts A."/>
            <person name="Saif S."/>
            <person name="Shea T."/>
            <person name="Sisk P."/>
            <person name="Sykes S."/>
            <person name="Wortman J."/>
            <person name="Nusbaum C."/>
            <person name="Birren B."/>
        </authorList>
    </citation>
    <scope>NUCLEOTIDE SEQUENCE [LARGE SCALE GENOMIC DNA]</scope>
    <source>
        <strain evidence="7 8">ATCC 49717</strain>
    </source>
</reference>
<keyword evidence="4" id="KW-0234">DNA repair</keyword>
<comment type="catalytic activity">
    <reaction evidence="1">
        <text>Hydrolysis of alkylated DNA, releasing 3-methyladenine, 3-methylguanine, 7-methylguanine and 7-methyladenine.</text>
        <dbReference type="EC" id="3.2.2.21"/>
    </reaction>
</comment>
<keyword evidence="8" id="KW-1185">Reference proteome</keyword>
<evidence type="ECO:0000313" key="7">
    <source>
        <dbReference type="EMBL" id="EKS40998.1"/>
    </source>
</evidence>